<organism evidence="1 2">
    <name type="scientific">Trichinella papuae</name>
    <dbReference type="NCBI Taxonomy" id="268474"/>
    <lineage>
        <taxon>Eukaryota</taxon>
        <taxon>Metazoa</taxon>
        <taxon>Ecdysozoa</taxon>
        <taxon>Nematoda</taxon>
        <taxon>Enoplea</taxon>
        <taxon>Dorylaimia</taxon>
        <taxon>Trichinellida</taxon>
        <taxon>Trichinellidae</taxon>
        <taxon>Trichinella</taxon>
    </lineage>
</organism>
<protein>
    <submittedName>
        <fullName evidence="1">Uncharacterized protein</fullName>
    </submittedName>
</protein>
<accession>A0A0V1M1B0</accession>
<name>A0A0V1M1B0_9BILA</name>
<dbReference type="EMBL" id="JYDO01000340">
    <property type="protein sequence ID" value="KRZ65529.1"/>
    <property type="molecule type" value="Genomic_DNA"/>
</dbReference>
<keyword evidence="2" id="KW-1185">Reference proteome</keyword>
<reference evidence="1 2" key="1">
    <citation type="submission" date="2015-01" db="EMBL/GenBank/DDBJ databases">
        <title>Evolution of Trichinella species and genotypes.</title>
        <authorList>
            <person name="Korhonen P.K."/>
            <person name="Edoardo P."/>
            <person name="Giuseppe L.R."/>
            <person name="Gasser R.B."/>
        </authorList>
    </citation>
    <scope>NUCLEOTIDE SEQUENCE [LARGE SCALE GENOMIC DNA]</scope>
    <source>
        <strain evidence="1">ISS1980</strain>
    </source>
</reference>
<dbReference type="AlphaFoldDB" id="A0A0V1M1B0"/>
<proteinExistence type="predicted"/>
<evidence type="ECO:0000313" key="1">
    <source>
        <dbReference type="EMBL" id="KRZ65529.1"/>
    </source>
</evidence>
<comment type="caution">
    <text evidence="1">The sequence shown here is derived from an EMBL/GenBank/DDBJ whole genome shotgun (WGS) entry which is preliminary data.</text>
</comment>
<dbReference type="Proteomes" id="UP000054843">
    <property type="component" value="Unassembled WGS sequence"/>
</dbReference>
<sequence>MKIPLHRKKRRLREKNIHLRKKCFLKMQVKHLESNSIDQRRKMFLTMSYPLATLQSYPPVSLVELIPFSSKGAAYSPF</sequence>
<gene>
    <name evidence="1" type="ORF">T10_2465</name>
</gene>
<evidence type="ECO:0000313" key="2">
    <source>
        <dbReference type="Proteomes" id="UP000054843"/>
    </source>
</evidence>